<dbReference type="OrthoDB" id="5544992at2759"/>
<dbReference type="KEGG" id="nnu:109114487"/>
<dbReference type="Proteomes" id="UP000189703">
    <property type="component" value="Unplaced"/>
</dbReference>
<gene>
    <name evidence="3" type="primary">LOC109114487</name>
</gene>
<accession>A0A1U8Q1N0</accession>
<evidence type="ECO:0000259" key="1">
    <source>
        <dbReference type="Pfam" id="PF14244"/>
    </source>
</evidence>
<dbReference type="PANTHER" id="PTHR37610">
    <property type="entry name" value="CCHC-TYPE DOMAIN-CONTAINING PROTEIN"/>
    <property type="match status" value="1"/>
</dbReference>
<dbReference type="InterPro" id="IPR029472">
    <property type="entry name" value="Copia-like_N"/>
</dbReference>
<organism evidence="2 3">
    <name type="scientific">Nelumbo nucifera</name>
    <name type="common">Sacred lotus</name>
    <dbReference type="NCBI Taxonomy" id="4432"/>
    <lineage>
        <taxon>Eukaryota</taxon>
        <taxon>Viridiplantae</taxon>
        <taxon>Streptophyta</taxon>
        <taxon>Embryophyta</taxon>
        <taxon>Tracheophyta</taxon>
        <taxon>Spermatophyta</taxon>
        <taxon>Magnoliopsida</taxon>
        <taxon>Proteales</taxon>
        <taxon>Nelumbonaceae</taxon>
        <taxon>Nelumbo</taxon>
    </lineage>
</organism>
<proteinExistence type="predicted"/>
<protein>
    <submittedName>
        <fullName evidence="3">Uncharacterized protein LOC109114487</fullName>
    </submittedName>
</protein>
<dbReference type="Pfam" id="PF14244">
    <property type="entry name" value="Retrotran_gag_3"/>
    <property type="match status" value="1"/>
</dbReference>
<reference evidence="3" key="1">
    <citation type="submission" date="2025-08" db="UniProtKB">
        <authorList>
            <consortium name="RefSeq"/>
        </authorList>
    </citation>
    <scope>IDENTIFICATION</scope>
</reference>
<dbReference type="AlphaFoldDB" id="A0A1U8Q1N0"/>
<dbReference type="RefSeq" id="XP_019052724.1">
    <property type="nucleotide sequence ID" value="XM_019197179.1"/>
</dbReference>
<dbReference type="PANTHER" id="PTHR37610:SF97">
    <property type="entry name" value="RETROTRANSPOSON GAG DOMAIN-CONTAINING PROTEIN"/>
    <property type="match status" value="1"/>
</dbReference>
<name>A0A1U8Q1N0_NELNU</name>
<dbReference type="OMA" id="VELFAWK"/>
<sequence>MVVRSKACRNTDIKDTDYSNPMSPYYLGTSDNPGMVLVTTLLNGDNYPIWKRAMTNALWAKNKIGFIDGTILKPDQTKPVELFAWKKCNSMELALLRQDNLSISMYYMKMKAIWDELSTYIPVPVCTCCTRGVMKDLVAKCEKGHIYQFLMGLNDRFNTVRSNNLGMEPLPYVSKAYALITQEEKRQLVTWQQSLTIEAIVFHVTDQAKGGSKNANLPKINQSSVVITTKRQDTAKIAATNSLVILLVGI</sequence>
<dbReference type="InParanoid" id="A0A1U8Q1N0"/>
<feature type="domain" description="Retrotransposon Copia-like N-terminal" evidence="1">
    <location>
        <begin position="30"/>
        <end position="75"/>
    </location>
</feature>
<evidence type="ECO:0000313" key="2">
    <source>
        <dbReference type="Proteomes" id="UP000189703"/>
    </source>
</evidence>
<keyword evidence="2" id="KW-1185">Reference proteome</keyword>
<evidence type="ECO:0000313" key="3">
    <source>
        <dbReference type="RefSeq" id="XP_019052724.1"/>
    </source>
</evidence>
<dbReference type="GeneID" id="109114487"/>